<keyword evidence="3" id="KW-0732">Signal</keyword>
<geneLocation type="plasmid" evidence="4 5">
    <name>pMM35_02</name>
</geneLocation>
<feature type="signal peptide" evidence="3">
    <location>
        <begin position="1"/>
        <end position="25"/>
    </location>
</feature>
<keyword evidence="5" id="KW-1185">Reference proteome</keyword>
<feature type="transmembrane region" description="Helical" evidence="2">
    <location>
        <begin position="257"/>
        <end position="278"/>
    </location>
</feature>
<evidence type="ECO:0000256" key="3">
    <source>
        <dbReference type="SAM" id="SignalP"/>
    </source>
</evidence>
<dbReference type="GO" id="GO:0030246">
    <property type="term" value="F:carbohydrate binding"/>
    <property type="evidence" value="ECO:0007669"/>
    <property type="project" value="InterPro"/>
</dbReference>
<evidence type="ECO:0000256" key="1">
    <source>
        <dbReference type="ARBA" id="ARBA00004196"/>
    </source>
</evidence>
<dbReference type="InterPro" id="IPR042229">
    <property type="entry name" value="Listeria/Bacterioides_rpt_sf"/>
</dbReference>
<comment type="subcellular location">
    <subcellularLocation>
        <location evidence="1">Cell envelope</location>
    </subcellularLocation>
</comment>
<keyword evidence="2" id="KW-0472">Membrane</keyword>
<dbReference type="Proteomes" id="UP000681343">
    <property type="component" value="Plasmid pMM35_02"/>
</dbReference>
<keyword evidence="4" id="KW-0614">Plasmid</keyword>
<keyword evidence="2" id="KW-1133">Transmembrane helix</keyword>
<reference evidence="4" key="1">
    <citation type="submission" date="2020-09" db="EMBL/GenBank/DDBJ databases">
        <title>New species isolated from human feces.</title>
        <authorList>
            <person name="Kitahara M."/>
            <person name="Shigeno Y."/>
            <person name="Shime M."/>
            <person name="Matsumoto Y."/>
            <person name="Nakamura S."/>
            <person name="Motooka D."/>
            <person name="Fukuoka S."/>
            <person name="Nishikawa H."/>
            <person name="Benno Y."/>
        </authorList>
    </citation>
    <scope>NUCLEOTIDE SEQUENCE</scope>
    <source>
        <strain evidence="4">MM35</strain>
        <plasmid evidence="4">pMM35_02</plasmid>
    </source>
</reference>
<dbReference type="EMBL" id="AP023417">
    <property type="protein sequence ID" value="BCK80194.1"/>
    <property type="molecule type" value="Genomic_DNA"/>
</dbReference>
<dbReference type="InterPro" id="IPR013378">
    <property type="entry name" value="InlB-like_B-rpt"/>
</dbReference>
<accession>A0A810PX55</accession>
<dbReference type="Gene3D" id="2.60.40.4270">
    <property type="entry name" value="Listeria-Bacteroides repeat domain"/>
    <property type="match status" value="2"/>
</dbReference>
<feature type="chain" id="PRO_5032395830" evidence="3">
    <location>
        <begin position="26"/>
        <end position="348"/>
    </location>
</feature>
<proteinExistence type="predicted"/>
<dbReference type="Pfam" id="PF09479">
    <property type="entry name" value="Flg_new"/>
    <property type="match status" value="2"/>
</dbReference>
<dbReference type="NCBIfam" id="TIGR02543">
    <property type="entry name" value="List_Bact_rpt"/>
    <property type="match status" value="2"/>
</dbReference>
<sequence>MRKRIFTLLAALCLLLCLLPTAAFASQTGSKTDEGRSYNFDLSVGGASEVRATTGETITVTLVLKRTDAQESADMYGMQTEIEYDDTFLQLVDGSVMTAPGIRWSDLGRRTGGRAFYLNFVSFKGGEAWEPEVVVGSFQMKVIGTKGVSQLIPTNTLVSTQDGMAGYTVKDNSVSVIVTTDCTVTFESNGGTEVPSQTVQYGEKVKKPEDPIREGYHLEGWYRDLDRTQKWDFHKDTVKGNMTLYANWAEGAAAGSVTWWIIGGVGLLALLLILLALLGKKKVRFETSGGTELEAVSVKRGSVIGEVMTPTKPGAVFGGWYADQALTKPWDTQKDPVRSNMTLYARWM</sequence>
<evidence type="ECO:0000313" key="5">
    <source>
        <dbReference type="Proteomes" id="UP000681343"/>
    </source>
</evidence>
<dbReference type="GO" id="GO:0030313">
    <property type="term" value="C:cell envelope"/>
    <property type="evidence" value="ECO:0007669"/>
    <property type="project" value="UniProtKB-SubCell"/>
</dbReference>
<name>A0A810PX55_9FIRM</name>
<evidence type="ECO:0000256" key="2">
    <source>
        <dbReference type="SAM" id="Phobius"/>
    </source>
</evidence>
<dbReference type="AlphaFoldDB" id="A0A810PX55"/>
<dbReference type="RefSeq" id="WP_212822199.1">
    <property type="nucleotide sequence ID" value="NZ_AP023417.1"/>
</dbReference>
<dbReference type="SUPFAM" id="SSF49384">
    <property type="entry name" value="Carbohydrate-binding domain"/>
    <property type="match status" value="1"/>
</dbReference>
<dbReference type="KEGG" id="vfa:MM35RIKEN_23860"/>
<keyword evidence="2" id="KW-0812">Transmembrane</keyword>
<evidence type="ECO:0000313" key="4">
    <source>
        <dbReference type="EMBL" id="BCK80194.1"/>
    </source>
</evidence>
<organism evidence="4 5">
    <name type="scientific">Vescimonas fastidiosa</name>
    <dbReference type="NCBI Taxonomy" id="2714353"/>
    <lineage>
        <taxon>Bacteria</taxon>
        <taxon>Bacillati</taxon>
        <taxon>Bacillota</taxon>
        <taxon>Clostridia</taxon>
        <taxon>Eubacteriales</taxon>
        <taxon>Oscillospiraceae</taxon>
        <taxon>Vescimonas</taxon>
    </lineage>
</organism>
<gene>
    <name evidence="4" type="ORF">MM35RIKEN_23860</name>
</gene>
<dbReference type="InterPro" id="IPR008965">
    <property type="entry name" value="CBM2/CBM3_carb-bd_dom_sf"/>
</dbReference>
<protein>
    <submittedName>
        <fullName evidence="4">Uncharacterized protein</fullName>
    </submittedName>
</protein>